<dbReference type="RefSeq" id="WP_381091721.1">
    <property type="nucleotide sequence ID" value="NZ_JBHUDX010000116.1"/>
</dbReference>
<keyword evidence="2" id="KW-1185">Reference proteome</keyword>
<dbReference type="Gene3D" id="2.40.440.10">
    <property type="entry name" value="L,D-transpeptidase catalytic domain-like"/>
    <property type="match status" value="1"/>
</dbReference>
<gene>
    <name evidence="1" type="ORF">ACFSL4_34475</name>
</gene>
<evidence type="ECO:0000313" key="1">
    <source>
        <dbReference type="EMBL" id="MFD1663138.1"/>
    </source>
</evidence>
<dbReference type="Gene3D" id="2.60.40.3710">
    <property type="match status" value="1"/>
</dbReference>
<dbReference type="InterPro" id="IPR038063">
    <property type="entry name" value="Transpep_catalytic_dom"/>
</dbReference>
<name>A0ABW4J1S3_9ACTN</name>
<organism evidence="1 2">
    <name type="scientific">Streptomyces caeni</name>
    <dbReference type="NCBI Taxonomy" id="2307231"/>
    <lineage>
        <taxon>Bacteria</taxon>
        <taxon>Bacillati</taxon>
        <taxon>Actinomycetota</taxon>
        <taxon>Actinomycetes</taxon>
        <taxon>Kitasatosporales</taxon>
        <taxon>Streptomycetaceae</taxon>
        <taxon>Streptomyces</taxon>
    </lineage>
</organism>
<dbReference type="Proteomes" id="UP001597261">
    <property type="component" value="Unassembled WGS sequence"/>
</dbReference>
<dbReference type="EMBL" id="JBHUDX010000116">
    <property type="protein sequence ID" value="MFD1663138.1"/>
    <property type="molecule type" value="Genomic_DNA"/>
</dbReference>
<accession>A0ABW4J1S3</accession>
<protein>
    <submittedName>
        <fullName evidence="1">Uncharacterized protein</fullName>
    </submittedName>
</protein>
<comment type="caution">
    <text evidence="1">The sequence shown here is derived from an EMBL/GenBank/DDBJ whole genome shotgun (WGS) entry which is preliminary data.</text>
</comment>
<reference evidence="2" key="1">
    <citation type="journal article" date="2019" name="Int. J. Syst. Evol. Microbiol.">
        <title>The Global Catalogue of Microorganisms (GCM) 10K type strain sequencing project: providing services to taxonomists for standard genome sequencing and annotation.</title>
        <authorList>
            <consortium name="The Broad Institute Genomics Platform"/>
            <consortium name="The Broad Institute Genome Sequencing Center for Infectious Disease"/>
            <person name="Wu L."/>
            <person name="Ma J."/>
        </authorList>
    </citation>
    <scope>NUCLEOTIDE SEQUENCE [LARGE SCALE GENOMIC DNA]</scope>
    <source>
        <strain evidence="2">CGMCC 1.12470</strain>
    </source>
</reference>
<evidence type="ECO:0000313" key="2">
    <source>
        <dbReference type="Proteomes" id="UP001597261"/>
    </source>
</evidence>
<sequence>MRCAAPERILVLSALHKRFYDNSLTGDVVIVKNSPGKTVAPDDGLNGWNLPWSAWTAGSAA</sequence>
<proteinExistence type="predicted"/>